<name>A0A067T563_GALM3</name>
<dbReference type="Gene3D" id="1.10.287.110">
    <property type="entry name" value="DnaJ domain"/>
    <property type="match status" value="1"/>
</dbReference>
<accession>A0A067T563</accession>
<dbReference type="SMART" id="SM00271">
    <property type="entry name" value="DnaJ"/>
    <property type="match status" value="1"/>
</dbReference>
<dbReference type="PROSITE" id="PS50076">
    <property type="entry name" value="DNAJ_2"/>
    <property type="match status" value="1"/>
</dbReference>
<evidence type="ECO:0000256" key="2">
    <source>
        <dbReference type="SAM" id="Phobius"/>
    </source>
</evidence>
<keyword evidence="2" id="KW-0472">Membrane</keyword>
<dbReference type="Proteomes" id="UP000027222">
    <property type="component" value="Unassembled WGS sequence"/>
</dbReference>
<feature type="compositionally biased region" description="Polar residues" evidence="1">
    <location>
        <begin position="213"/>
        <end position="223"/>
    </location>
</feature>
<dbReference type="Pfam" id="PF00226">
    <property type="entry name" value="DnaJ"/>
    <property type="match status" value="1"/>
</dbReference>
<sequence length="223" mass="25295">MSRALANFTYWATTSQCRRIPSLSKRNYHTATEEGSTNPSSNHNPFPYPSHRNPTPHQLFHLPVNATKAEIKARYYDLVRHYHPDKVGESTDSSTALARFRAITAAYDTLRGKTPHNHNASTGSSNLEARYRTTAAYRAMRQKRQELYESGAVDDTRTDKLLIAGVIFTIVFVLYHTLTTRRAALADAMDRSRRFAASRQHSEKPTEDHRLSQDCSQTPNTTP</sequence>
<dbReference type="AlphaFoldDB" id="A0A067T563"/>
<feature type="compositionally biased region" description="Basic and acidic residues" evidence="1">
    <location>
        <begin position="200"/>
        <end position="212"/>
    </location>
</feature>
<proteinExistence type="predicted"/>
<evidence type="ECO:0000256" key="1">
    <source>
        <dbReference type="SAM" id="MobiDB-lite"/>
    </source>
</evidence>
<keyword evidence="2" id="KW-1133">Transmembrane helix</keyword>
<keyword evidence="5" id="KW-1185">Reference proteome</keyword>
<protein>
    <recommendedName>
        <fullName evidence="3">J domain-containing protein</fullName>
    </recommendedName>
</protein>
<gene>
    <name evidence="4" type="ORF">GALMADRAFT_69917</name>
</gene>
<feature type="transmembrane region" description="Helical" evidence="2">
    <location>
        <begin position="161"/>
        <end position="178"/>
    </location>
</feature>
<dbReference type="EMBL" id="KL142381">
    <property type="protein sequence ID" value="KDR75059.1"/>
    <property type="molecule type" value="Genomic_DNA"/>
</dbReference>
<feature type="region of interest" description="Disordered" evidence="1">
    <location>
        <begin position="28"/>
        <end position="51"/>
    </location>
</feature>
<evidence type="ECO:0000259" key="3">
    <source>
        <dbReference type="PROSITE" id="PS50076"/>
    </source>
</evidence>
<dbReference type="OrthoDB" id="445556at2759"/>
<dbReference type="PANTHER" id="PTHR24074">
    <property type="entry name" value="CO-CHAPERONE PROTEIN DJLA"/>
    <property type="match status" value="1"/>
</dbReference>
<evidence type="ECO:0000313" key="5">
    <source>
        <dbReference type="Proteomes" id="UP000027222"/>
    </source>
</evidence>
<reference evidence="5" key="1">
    <citation type="journal article" date="2014" name="Proc. Natl. Acad. Sci. U.S.A.">
        <title>Extensive sampling of basidiomycete genomes demonstrates inadequacy of the white-rot/brown-rot paradigm for wood decay fungi.</title>
        <authorList>
            <person name="Riley R."/>
            <person name="Salamov A.A."/>
            <person name="Brown D.W."/>
            <person name="Nagy L.G."/>
            <person name="Floudas D."/>
            <person name="Held B.W."/>
            <person name="Levasseur A."/>
            <person name="Lombard V."/>
            <person name="Morin E."/>
            <person name="Otillar R."/>
            <person name="Lindquist E.A."/>
            <person name="Sun H."/>
            <person name="LaButti K.M."/>
            <person name="Schmutz J."/>
            <person name="Jabbour D."/>
            <person name="Luo H."/>
            <person name="Baker S.E."/>
            <person name="Pisabarro A.G."/>
            <person name="Walton J.D."/>
            <person name="Blanchette R.A."/>
            <person name="Henrissat B."/>
            <person name="Martin F."/>
            <person name="Cullen D."/>
            <person name="Hibbett D.S."/>
            <person name="Grigoriev I.V."/>
        </authorList>
    </citation>
    <scope>NUCLEOTIDE SEQUENCE [LARGE SCALE GENOMIC DNA]</scope>
    <source>
        <strain evidence="5">CBS 339.88</strain>
    </source>
</reference>
<dbReference type="PRINTS" id="PR00625">
    <property type="entry name" value="JDOMAIN"/>
</dbReference>
<dbReference type="CDD" id="cd06257">
    <property type="entry name" value="DnaJ"/>
    <property type="match status" value="1"/>
</dbReference>
<feature type="domain" description="J" evidence="3">
    <location>
        <begin position="55"/>
        <end position="135"/>
    </location>
</feature>
<dbReference type="SUPFAM" id="SSF46565">
    <property type="entry name" value="Chaperone J-domain"/>
    <property type="match status" value="1"/>
</dbReference>
<dbReference type="HOGENOM" id="CLU_091449_2_0_1"/>
<feature type="compositionally biased region" description="Polar residues" evidence="1">
    <location>
        <begin position="29"/>
        <end position="44"/>
    </location>
</feature>
<dbReference type="STRING" id="685588.A0A067T563"/>
<dbReference type="InterPro" id="IPR050817">
    <property type="entry name" value="DjlA_DnaK_co-chaperone"/>
</dbReference>
<keyword evidence="2" id="KW-0812">Transmembrane</keyword>
<organism evidence="4 5">
    <name type="scientific">Galerina marginata (strain CBS 339.88)</name>
    <dbReference type="NCBI Taxonomy" id="685588"/>
    <lineage>
        <taxon>Eukaryota</taxon>
        <taxon>Fungi</taxon>
        <taxon>Dikarya</taxon>
        <taxon>Basidiomycota</taxon>
        <taxon>Agaricomycotina</taxon>
        <taxon>Agaricomycetes</taxon>
        <taxon>Agaricomycetidae</taxon>
        <taxon>Agaricales</taxon>
        <taxon>Agaricineae</taxon>
        <taxon>Strophariaceae</taxon>
        <taxon>Galerina</taxon>
    </lineage>
</organism>
<dbReference type="InterPro" id="IPR036869">
    <property type="entry name" value="J_dom_sf"/>
</dbReference>
<evidence type="ECO:0000313" key="4">
    <source>
        <dbReference type="EMBL" id="KDR75059.1"/>
    </source>
</evidence>
<dbReference type="InterPro" id="IPR001623">
    <property type="entry name" value="DnaJ_domain"/>
</dbReference>
<feature type="region of interest" description="Disordered" evidence="1">
    <location>
        <begin position="196"/>
        <end position="223"/>
    </location>
</feature>